<accession>A0A383WLR8</accession>
<dbReference type="EMBL" id="FNXT01000914">
    <property type="protein sequence ID" value="SZX69241.1"/>
    <property type="molecule type" value="Genomic_DNA"/>
</dbReference>
<keyword evidence="1" id="KW-0472">Membrane</keyword>
<sequence>MQTTALSSRPSLARASCGRISRPRAVRVNLSVVKAASKQQETQQAQTPGVSSTTVALASLLLQPQLAAWADDAALEAVASSASEVQAAAAGAAETSVPAPAWLGYVVLLSPILLYGIFNLYRSQVNPRAKFTDFLFIVAGIAVVANLFSILVLKIRLF</sequence>
<keyword evidence="1" id="KW-0812">Transmembrane</keyword>
<evidence type="ECO:0000313" key="2">
    <source>
        <dbReference type="EMBL" id="SZX69241.1"/>
    </source>
</evidence>
<evidence type="ECO:0000313" key="4">
    <source>
        <dbReference type="Proteomes" id="UP000256970"/>
    </source>
</evidence>
<keyword evidence="1" id="KW-1133">Transmembrane helix</keyword>
<evidence type="ECO:0000256" key="1">
    <source>
        <dbReference type="SAM" id="Phobius"/>
    </source>
</evidence>
<organism evidence="3 4">
    <name type="scientific">Tetradesmus obliquus</name>
    <name type="common">Green alga</name>
    <name type="synonym">Acutodesmus obliquus</name>
    <dbReference type="NCBI Taxonomy" id="3088"/>
    <lineage>
        <taxon>Eukaryota</taxon>
        <taxon>Viridiplantae</taxon>
        <taxon>Chlorophyta</taxon>
        <taxon>core chlorophytes</taxon>
        <taxon>Chlorophyceae</taxon>
        <taxon>CS clade</taxon>
        <taxon>Sphaeropleales</taxon>
        <taxon>Scenedesmaceae</taxon>
        <taxon>Tetradesmus</taxon>
    </lineage>
</organism>
<feature type="transmembrane region" description="Helical" evidence="1">
    <location>
        <begin position="102"/>
        <end position="121"/>
    </location>
</feature>
<feature type="transmembrane region" description="Helical" evidence="1">
    <location>
        <begin position="133"/>
        <end position="153"/>
    </location>
</feature>
<protein>
    <submittedName>
        <fullName evidence="3">Uncharacterized protein</fullName>
    </submittedName>
</protein>
<dbReference type="Proteomes" id="UP000256970">
    <property type="component" value="Unassembled WGS sequence"/>
</dbReference>
<keyword evidence="4" id="KW-1185">Reference proteome</keyword>
<proteinExistence type="predicted"/>
<evidence type="ECO:0000313" key="3">
    <source>
        <dbReference type="EMBL" id="SZX78395.1"/>
    </source>
</evidence>
<name>A0A383WLR8_TETOB</name>
<reference evidence="3 4" key="1">
    <citation type="submission" date="2016-10" db="EMBL/GenBank/DDBJ databases">
        <authorList>
            <person name="Cai Z."/>
        </authorList>
    </citation>
    <scope>NUCLEOTIDE SEQUENCE [LARGE SCALE GENOMIC DNA]</scope>
</reference>
<dbReference type="AlphaFoldDB" id="A0A383WLR8"/>
<gene>
    <name evidence="3" type="ORF">BQ4739_LOCUS18680</name>
    <name evidence="2" type="ORF">BQ4739_LOCUS9533</name>
</gene>
<dbReference type="EMBL" id="FNXT01001320">
    <property type="protein sequence ID" value="SZX78395.1"/>
    <property type="molecule type" value="Genomic_DNA"/>
</dbReference>